<name>A0AA38URB9_9AGAR</name>
<dbReference type="AlphaFoldDB" id="A0AA38URB9"/>
<comment type="caution">
    <text evidence="1">The sequence shown here is derived from an EMBL/GenBank/DDBJ whole genome shotgun (WGS) entry which is preliminary data.</text>
</comment>
<accession>A0AA38URB9</accession>
<reference evidence="1" key="1">
    <citation type="submission" date="2022-08" db="EMBL/GenBank/DDBJ databases">
        <authorList>
            <consortium name="DOE Joint Genome Institute"/>
            <person name="Min B."/>
            <person name="Riley R."/>
            <person name="Sierra-Patev S."/>
            <person name="Naranjo-Ortiz M."/>
            <person name="Looney B."/>
            <person name="Konkel Z."/>
            <person name="Slot J.C."/>
            <person name="Sakamoto Y."/>
            <person name="Steenwyk J.L."/>
            <person name="Rokas A."/>
            <person name="Carro J."/>
            <person name="Camarero S."/>
            <person name="Ferreira P."/>
            <person name="Molpeceres G."/>
            <person name="Ruiz-Duenas F.J."/>
            <person name="Serrano A."/>
            <person name="Henrissat B."/>
            <person name="Drula E."/>
            <person name="Hughes K.W."/>
            <person name="Mata J.L."/>
            <person name="Ishikawa N.K."/>
            <person name="Vargas-Isla R."/>
            <person name="Ushijima S."/>
            <person name="Smith C.A."/>
            <person name="Ahrendt S."/>
            <person name="Andreopoulos W."/>
            <person name="He G."/>
            <person name="Labutti K."/>
            <person name="Lipzen A."/>
            <person name="Ng V."/>
            <person name="Sandor L."/>
            <person name="Barry K."/>
            <person name="Martinez A.T."/>
            <person name="Xiao Y."/>
            <person name="Gibbons J.G."/>
            <person name="Terashima K."/>
            <person name="Hibbett D.S."/>
            <person name="Grigoriev I.V."/>
        </authorList>
    </citation>
    <scope>NUCLEOTIDE SEQUENCE</scope>
    <source>
        <strain evidence="1">TFB7829</strain>
    </source>
</reference>
<organism evidence="1 2">
    <name type="scientific">Lentinula detonsa</name>
    <dbReference type="NCBI Taxonomy" id="2804962"/>
    <lineage>
        <taxon>Eukaryota</taxon>
        <taxon>Fungi</taxon>
        <taxon>Dikarya</taxon>
        <taxon>Basidiomycota</taxon>
        <taxon>Agaricomycotina</taxon>
        <taxon>Agaricomycetes</taxon>
        <taxon>Agaricomycetidae</taxon>
        <taxon>Agaricales</taxon>
        <taxon>Marasmiineae</taxon>
        <taxon>Omphalotaceae</taxon>
        <taxon>Lentinula</taxon>
    </lineage>
</organism>
<protein>
    <submittedName>
        <fullName evidence="1">Uncharacterized protein</fullName>
    </submittedName>
</protein>
<gene>
    <name evidence="1" type="ORF">F5890DRAFT_365725</name>
</gene>
<proteinExistence type="predicted"/>
<sequence>MSHHQISAHCYCQTIVSIAKFHHHCRTPTMVNDKLAEFSSIKPNFTLAEGEEKVVKSRHVNLICICQLSSGLTYTIKRNAEHYYCTCPVCPPKPSSDSVVNVNCLCLVVLSQQSGVEEPDWRPTQRTFMQTSLIPSWRTI</sequence>
<evidence type="ECO:0000313" key="2">
    <source>
        <dbReference type="Proteomes" id="UP001163850"/>
    </source>
</evidence>
<evidence type="ECO:0000313" key="1">
    <source>
        <dbReference type="EMBL" id="KAJ3982451.1"/>
    </source>
</evidence>
<dbReference type="EMBL" id="MU802061">
    <property type="protein sequence ID" value="KAJ3982451.1"/>
    <property type="molecule type" value="Genomic_DNA"/>
</dbReference>
<dbReference type="Proteomes" id="UP001163850">
    <property type="component" value="Unassembled WGS sequence"/>
</dbReference>